<dbReference type="GO" id="GO:0008168">
    <property type="term" value="F:methyltransferase activity"/>
    <property type="evidence" value="ECO:0007669"/>
    <property type="project" value="UniProtKB-KW"/>
</dbReference>
<keyword evidence="3" id="KW-0808">Transferase</keyword>
<name>A0ABS5QK76_9PROT</name>
<dbReference type="Pfam" id="PF10119">
    <property type="entry name" value="MethyTransf_Reg"/>
    <property type="match status" value="1"/>
</dbReference>
<dbReference type="InterPro" id="IPR029063">
    <property type="entry name" value="SAM-dependent_MTases_sf"/>
</dbReference>
<dbReference type="SUPFAM" id="SSF53335">
    <property type="entry name" value="S-adenosyl-L-methionine-dependent methyltransferases"/>
    <property type="match status" value="1"/>
</dbReference>
<sequence length="492" mass="51918">MADWSHGYVAGSTYGIAWQSAQTPAHMAMVCAAAGVEWRPRSSMTVADIGCGRGYAVNTLAAANPDWTVIGLDHSPVHIAEGTQTAARAGLSNALFLETDLAALDEAALDRIPLLDVAMVHGVWSWVSDEVREGIVRILARRLKPGGVAYLGYNALPAAGADLGLQRLLRHLAGPVGTRPGEAEAAAALAVERLRGMAEHLPLRQTPMLKRLLADPPVLEAAFVAHEFLTSHWRPVFFEDLCAALGPAKLDFVGSTNLFEAVPSLVCDGAQLEVMAKLPEGAPREFLKDLSLPRTFRADVFIRGGHRADPRTLESLLLAAAAPLPEESPVLETGTGRAAMPQPAWEAIAAALATGPQPLGALCALPERALHPLEALALLTGTGMVLPVYRPPERAPAASRFNIAAAAIHAPNGEGTGHFALASPVAAGGLPATALDLALVAALLQGADPEDPLALAQRLQPDLSPEGQQRAAEIIADRWEERIPFWRSFGVL</sequence>
<dbReference type="InterPro" id="IPR018773">
    <property type="entry name" value="MeTrfase_reg_dom_prd"/>
</dbReference>
<proteinExistence type="predicted"/>
<feature type="domain" description="Methyltransferase regulatory" evidence="1">
    <location>
        <begin position="222"/>
        <end position="303"/>
    </location>
</feature>
<dbReference type="Gene3D" id="3.40.50.150">
    <property type="entry name" value="Vaccinia Virus protein VP39"/>
    <property type="match status" value="1"/>
</dbReference>
<dbReference type="GO" id="GO:0032259">
    <property type="term" value="P:methylation"/>
    <property type="evidence" value="ECO:0007669"/>
    <property type="project" value="UniProtKB-KW"/>
</dbReference>
<dbReference type="InterPro" id="IPR041698">
    <property type="entry name" value="Methyltransf_25"/>
</dbReference>
<evidence type="ECO:0000259" key="2">
    <source>
        <dbReference type="Pfam" id="PF13649"/>
    </source>
</evidence>
<accession>A0ABS5QK76</accession>
<gene>
    <name evidence="3" type="ORF">KHU32_20505</name>
</gene>
<protein>
    <submittedName>
        <fullName evidence="3">Class I SAM-dependent methyltransferase</fullName>
    </submittedName>
</protein>
<dbReference type="RefSeq" id="WP_213672022.1">
    <property type="nucleotide sequence ID" value="NZ_JAHCDA010000004.1"/>
</dbReference>
<keyword evidence="4" id="KW-1185">Reference proteome</keyword>
<dbReference type="EMBL" id="JAHCDA010000004">
    <property type="protein sequence ID" value="MBS7813335.1"/>
    <property type="molecule type" value="Genomic_DNA"/>
</dbReference>
<evidence type="ECO:0000259" key="1">
    <source>
        <dbReference type="Pfam" id="PF10119"/>
    </source>
</evidence>
<comment type="caution">
    <text evidence="3">The sequence shown here is derived from an EMBL/GenBank/DDBJ whole genome shotgun (WGS) entry which is preliminary data.</text>
</comment>
<feature type="domain" description="Methyltransferase" evidence="2">
    <location>
        <begin position="46"/>
        <end position="147"/>
    </location>
</feature>
<evidence type="ECO:0000313" key="3">
    <source>
        <dbReference type="EMBL" id="MBS7813335.1"/>
    </source>
</evidence>
<reference evidence="3 4" key="1">
    <citation type="submission" date="2021-05" db="EMBL/GenBank/DDBJ databases">
        <title>Roseococcus sp. XZZS9, whole genome shotgun sequencing project.</title>
        <authorList>
            <person name="Zhao G."/>
            <person name="Shen L."/>
        </authorList>
    </citation>
    <scope>NUCLEOTIDE SEQUENCE [LARGE SCALE GENOMIC DNA]</scope>
    <source>
        <strain evidence="3 4">XZZS9</strain>
    </source>
</reference>
<evidence type="ECO:0000313" key="4">
    <source>
        <dbReference type="Proteomes" id="UP000766336"/>
    </source>
</evidence>
<dbReference type="CDD" id="cd02440">
    <property type="entry name" value="AdoMet_MTases"/>
    <property type="match status" value="1"/>
</dbReference>
<dbReference type="Pfam" id="PF13649">
    <property type="entry name" value="Methyltransf_25"/>
    <property type="match status" value="1"/>
</dbReference>
<organism evidence="3 4">
    <name type="scientific">Roseococcus pinisoli</name>
    <dbReference type="NCBI Taxonomy" id="2835040"/>
    <lineage>
        <taxon>Bacteria</taxon>
        <taxon>Pseudomonadati</taxon>
        <taxon>Pseudomonadota</taxon>
        <taxon>Alphaproteobacteria</taxon>
        <taxon>Acetobacterales</taxon>
        <taxon>Roseomonadaceae</taxon>
        <taxon>Roseococcus</taxon>
    </lineage>
</organism>
<keyword evidence="3" id="KW-0489">Methyltransferase</keyword>
<dbReference type="Proteomes" id="UP000766336">
    <property type="component" value="Unassembled WGS sequence"/>
</dbReference>